<dbReference type="GO" id="GO:0016787">
    <property type="term" value="F:hydrolase activity"/>
    <property type="evidence" value="ECO:0007669"/>
    <property type="project" value="UniProtKB-KW"/>
</dbReference>
<keyword evidence="9" id="KW-1185">Reference proteome</keyword>
<protein>
    <submittedName>
        <fullName evidence="8">Type II toxin-antitoxin system HicA family toxin</fullName>
    </submittedName>
</protein>
<proteinExistence type="inferred from homology"/>
<dbReference type="GO" id="GO:0003729">
    <property type="term" value="F:mRNA binding"/>
    <property type="evidence" value="ECO:0007669"/>
    <property type="project" value="InterPro"/>
</dbReference>
<dbReference type="RefSeq" id="WP_190557147.1">
    <property type="nucleotide sequence ID" value="NZ_JACJQU010000001.1"/>
</dbReference>
<evidence type="ECO:0000256" key="7">
    <source>
        <dbReference type="ARBA" id="ARBA00023016"/>
    </source>
</evidence>
<accession>A0A926WGB8</accession>
<keyword evidence="6" id="KW-0694">RNA-binding</keyword>
<dbReference type="AlphaFoldDB" id="A0A926WGB8"/>
<comment type="caution">
    <text evidence="8">The sequence shown here is derived from an EMBL/GenBank/DDBJ whole genome shotgun (WGS) entry which is preliminary data.</text>
</comment>
<dbReference type="InterPro" id="IPR038570">
    <property type="entry name" value="HicA_sf"/>
</dbReference>
<gene>
    <name evidence="8" type="ORF">H6G06_03660</name>
</gene>
<keyword evidence="7" id="KW-0346">Stress response</keyword>
<comment type="similarity">
    <text evidence="1">Belongs to the HicA mRNA interferase family.</text>
</comment>
<dbReference type="Proteomes" id="UP000662185">
    <property type="component" value="Unassembled WGS sequence"/>
</dbReference>
<dbReference type="EMBL" id="JACJQU010000001">
    <property type="protein sequence ID" value="MBD2292603.1"/>
    <property type="molecule type" value="Genomic_DNA"/>
</dbReference>
<evidence type="ECO:0000256" key="1">
    <source>
        <dbReference type="ARBA" id="ARBA00006620"/>
    </source>
</evidence>
<dbReference type="InterPro" id="IPR012933">
    <property type="entry name" value="HicA_mRNA_interferase"/>
</dbReference>
<sequence>MSQTDKLIQLFLSHPVEVRFEDVRRILIAFGFEEVRSKGSHHTFRHEDGRMQVVPKKEGQKVKGIYIKQIVKLLKLEE</sequence>
<organism evidence="8 9">
    <name type="scientific">Anabaena sphaerica FACHB-251</name>
    <dbReference type="NCBI Taxonomy" id="2692883"/>
    <lineage>
        <taxon>Bacteria</taxon>
        <taxon>Bacillati</taxon>
        <taxon>Cyanobacteriota</taxon>
        <taxon>Cyanophyceae</taxon>
        <taxon>Nostocales</taxon>
        <taxon>Nostocaceae</taxon>
        <taxon>Anabaena</taxon>
    </lineage>
</organism>
<dbReference type="Pfam" id="PF07927">
    <property type="entry name" value="HicA_toxin"/>
    <property type="match status" value="1"/>
</dbReference>
<reference evidence="9" key="1">
    <citation type="journal article" date="2020" name="ISME J.">
        <title>Comparative genomics reveals insights into cyanobacterial evolution and habitat adaptation.</title>
        <authorList>
            <person name="Chen M.Y."/>
            <person name="Teng W.K."/>
            <person name="Zhao L."/>
            <person name="Hu C.X."/>
            <person name="Zhou Y.K."/>
            <person name="Han B.P."/>
            <person name="Song L.R."/>
            <person name="Shu W.S."/>
        </authorList>
    </citation>
    <scope>NUCLEOTIDE SEQUENCE [LARGE SCALE GENOMIC DNA]</scope>
    <source>
        <strain evidence="9">FACHB-251</strain>
    </source>
</reference>
<evidence type="ECO:0000256" key="3">
    <source>
        <dbReference type="ARBA" id="ARBA00022722"/>
    </source>
</evidence>
<name>A0A926WGB8_9NOST</name>
<evidence type="ECO:0000256" key="4">
    <source>
        <dbReference type="ARBA" id="ARBA00022759"/>
    </source>
</evidence>
<dbReference type="Gene3D" id="3.30.920.30">
    <property type="entry name" value="Hypothetical protein"/>
    <property type="match status" value="1"/>
</dbReference>
<evidence type="ECO:0000256" key="5">
    <source>
        <dbReference type="ARBA" id="ARBA00022801"/>
    </source>
</evidence>
<keyword evidence="3" id="KW-0540">Nuclease</keyword>
<keyword evidence="5" id="KW-0378">Hydrolase</keyword>
<evidence type="ECO:0000313" key="9">
    <source>
        <dbReference type="Proteomes" id="UP000662185"/>
    </source>
</evidence>
<dbReference type="GO" id="GO:0004519">
    <property type="term" value="F:endonuclease activity"/>
    <property type="evidence" value="ECO:0007669"/>
    <property type="project" value="UniProtKB-KW"/>
</dbReference>
<keyword evidence="2" id="KW-1277">Toxin-antitoxin system</keyword>
<evidence type="ECO:0000256" key="6">
    <source>
        <dbReference type="ARBA" id="ARBA00022884"/>
    </source>
</evidence>
<dbReference type="SUPFAM" id="SSF54786">
    <property type="entry name" value="YcfA/nrd intein domain"/>
    <property type="match status" value="1"/>
</dbReference>
<evidence type="ECO:0000256" key="2">
    <source>
        <dbReference type="ARBA" id="ARBA00022649"/>
    </source>
</evidence>
<evidence type="ECO:0000313" key="8">
    <source>
        <dbReference type="EMBL" id="MBD2292603.1"/>
    </source>
</evidence>
<keyword evidence="4" id="KW-0255">Endonuclease</keyword>